<dbReference type="GO" id="GO:0000307">
    <property type="term" value="C:cyclin-dependent protein kinase holoenzyme complex"/>
    <property type="evidence" value="ECO:0007669"/>
    <property type="project" value="TreeGrafter"/>
</dbReference>
<evidence type="ECO:0000313" key="5">
    <source>
        <dbReference type="Proteomes" id="UP000691718"/>
    </source>
</evidence>
<dbReference type="EMBL" id="CAJQZP010001037">
    <property type="protein sequence ID" value="CAG5011089.1"/>
    <property type="molecule type" value="Genomic_DNA"/>
</dbReference>
<evidence type="ECO:0000256" key="3">
    <source>
        <dbReference type="SAM" id="MobiDB-lite"/>
    </source>
</evidence>
<proteinExistence type="inferred from homology"/>
<feature type="compositionally biased region" description="Basic and acidic residues" evidence="3">
    <location>
        <begin position="385"/>
        <end position="397"/>
    </location>
</feature>
<keyword evidence="5" id="KW-1185">Reference proteome</keyword>
<dbReference type="GO" id="GO:0016538">
    <property type="term" value="F:cyclin-dependent protein serine/threonine kinase regulator activity"/>
    <property type="evidence" value="ECO:0007669"/>
    <property type="project" value="TreeGrafter"/>
</dbReference>
<reference evidence="4" key="1">
    <citation type="submission" date="2021-04" db="EMBL/GenBank/DDBJ databases">
        <authorList>
            <person name="Tunstrom K."/>
        </authorList>
    </citation>
    <scope>NUCLEOTIDE SEQUENCE</scope>
</reference>
<comment type="caution">
    <text evidence="4">The sequence shown here is derived from an EMBL/GenBank/DDBJ whole genome shotgun (WGS) entry which is preliminary data.</text>
</comment>
<accession>A0A8S3X9D2</accession>
<dbReference type="Proteomes" id="UP000691718">
    <property type="component" value="Unassembled WGS sequence"/>
</dbReference>
<dbReference type="CDD" id="cd20557">
    <property type="entry name" value="CYCLIN_ScPCL1-like"/>
    <property type="match status" value="1"/>
</dbReference>
<gene>
    <name evidence="4" type="ORF">PAPOLLO_LOCUS15522</name>
</gene>
<feature type="region of interest" description="Disordered" evidence="3">
    <location>
        <begin position="385"/>
        <end position="406"/>
    </location>
</feature>
<protein>
    <recommendedName>
        <fullName evidence="2">Protein CNPPD1</fullName>
    </recommendedName>
</protein>
<evidence type="ECO:0000313" key="4">
    <source>
        <dbReference type="EMBL" id="CAG5011089.1"/>
    </source>
</evidence>
<dbReference type="GO" id="GO:0019901">
    <property type="term" value="F:protein kinase binding"/>
    <property type="evidence" value="ECO:0007669"/>
    <property type="project" value="InterPro"/>
</dbReference>
<evidence type="ECO:0000256" key="1">
    <source>
        <dbReference type="ARBA" id="ARBA00038508"/>
    </source>
</evidence>
<dbReference type="GO" id="GO:0005634">
    <property type="term" value="C:nucleus"/>
    <property type="evidence" value="ECO:0007669"/>
    <property type="project" value="TreeGrafter"/>
</dbReference>
<dbReference type="PANTHER" id="PTHR15615:SF108">
    <property type="entry name" value="PROTEIN CNPPD1"/>
    <property type="match status" value="1"/>
</dbReference>
<name>A0A8S3X9D2_PARAO</name>
<dbReference type="InterPro" id="IPR013922">
    <property type="entry name" value="Cyclin_PHO80-like"/>
</dbReference>
<dbReference type="Pfam" id="PF08613">
    <property type="entry name" value="Cyclin"/>
    <property type="match status" value="1"/>
</dbReference>
<dbReference type="OrthoDB" id="244495at2759"/>
<dbReference type="AlphaFoldDB" id="A0A8S3X9D2"/>
<dbReference type="PANTHER" id="PTHR15615">
    <property type="match status" value="1"/>
</dbReference>
<evidence type="ECO:0000256" key="2">
    <source>
        <dbReference type="ARBA" id="ARBA00040808"/>
    </source>
</evidence>
<comment type="similarity">
    <text evidence="1">Belongs to the CNPPD1 family.</text>
</comment>
<sequence>MSNISKRRKEGSRAKIKTVGDHDDFLKRITKTLYYGELPNLPCLSLPVTEISCEMWSEWQRGRSLRRLRADAAASISRGACVSPCALVLAILYLERLKSCNRDYLAAAAPADLFLVSLMVSNKFLQDDGEDDEVICSEWAASGGLELDQLKKLEVEFLNAIDWNVYVNEKSFEAGLLWLERQVALRQANLRGFFTYTDLAATCDGAMLSELVRSFSAVCAAATLSYLTSLITLFTSTLVMSQAWLPLLQYIAARGAVSAINTNIMTENIKPELTPYVANTTVDLLSDIILTEESSVPDIPRCCTKWLQHQDRMDTKKSWYDNVIAYNWKSFEPWWSKTPILNWLYHSSLINPMQRWLEKVDEYADLFKKKLFSVGSSKPEVHCHEYRKSDEKRRNEREDEEKTESGDVCQVPSHAEGFEALDVAFKWFERQDESDPIQLLQLKRIRDFAAMKRCDSLRQRSIISYFQAKF</sequence>
<organism evidence="4 5">
    <name type="scientific">Parnassius apollo</name>
    <name type="common">Apollo butterfly</name>
    <name type="synonym">Papilio apollo</name>
    <dbReference type="NCBI Taxonomy" id="110799"/>
    <lineage>
        <taxon>Eukaryota</taxon>
        <taxon>Metazoa</taxon>
        <taxon>Ecdysozoa</taxon>
        <taxon>Arthropoda</taxon>
        <taxon>Hexapoda</taxon>
        <taxon>Insecta</taxon>
        <taxon>Pterygota</taxon>
        <taxon>Neoptera</taxon>
        <taxon>Endopterygota</taxon>
        <taxon>Lepidoptera</taxon>
        <taxon>Glossata</taxon>
        <taxon>Ditrysia</taxon>
        <taxon>Papilionoidea</taxon>
        <taxon>Papilionidae</taxon>
        <taxon>Parnassiinae</taxon>
        <taxon>Parnassini</taxon>
        <taxon>Parnassius</taxon>
        <taxon>Parnassius</taxon>
    </lineage>
</organism>